<dbReference type="AlphaFoldDB" id="A0A448ZGS9"/>
<dbReference type="EMBL" id="CAACVS010000336">
    <property type="protein sequence ID" value="VEU41257.1"/>
    <property type="molecule type" value="Genomic_DNA"/>
</dbReference>
<protein>
    <submittedName>
        <fullName evidence="1">Uncharacterized protein</fullName>
    </submittedName>
</protein>
<keyword evidence="2" id="KW-1185">Reference proteome</keyword>
<proteinExistence type="predicted"/>
<gene>
    <name evidence="1" type="ORF">PSNMU_V1.4_AUG-EV-PASAV3_0080480</name>
</gene>
<name>A0A448ZGS9_9STRA</name>
<reference evidence="1 2" key="1">
    <citation type="submission" date="2019-01" db="EMBL/GenBank/DDBJ databases">
        <authorList>
            <person name="Ferrante I. M."/>
        </authorList>
    </citation>
    <scope>NUCLEOTIDE SEQUENCE [LARGE SCALE GENOMIC DNA]</scope>
    <source>
        <strain evidence="1 2">B856</strain>
    </source>
</reference>
<accession>A0A448ZGS9</accession>
<dbReference type="Proteomes" id="UP000291116">
    <property type="component" value="Unassembled WGS sequence"/>
</dbReference>
<sequence length="81" mass="9507">MEIRKGRDQQKRDSRRTAAAVAELETVSRAVKKAMEEEEQGVILKASKQKKGKVYWQRGQARLQDDWDFDPAKLDRFPWES</sequence>
<evidence type="ECO:0000313" key="1">
    <source>
        <dbReference type="EMBL" id="VEU41257.1"/>
    </source>
</evidence>
<organism evidence="1 2">
    <name type="scientific">Pseudo-nitzschia multistriata</name>
    <dbReference type="NCBI Taxonomy" id="183589"/>
    <lineage>
        <taxon>Eukaryota</taxon>
        <taxon>Sar</taxon>
        <taxon>Stramenopiles</taxon>
        <taxon>Ochrophyta</taxon>
        <taxon>Bacillariophyta</taxon>
        <taxon>Bacillariophyceae</taxon>
        <taxon>Bacillariophycidae</taxon>
        <taxon>Bacillariales</taxon>
        <taxon>Bacillariaceae</taxon>
        <taxon>Pseudo-nitzschia</taxon>
    </lineage>
</organism>
<evidence type="ECO:0000313" key="2">
    <source>
        <dbReference type="Proteomes" id="UP000291116"/>
    </source>
</evidence>